<dbReference type="Pfam" id="PF00455">
    <property type="entry name" value="DeoRC"/>
    <property type="match status" value="1"/>
</dbReference>
<protein>
    <recommendedName>
        <fullName evidence="1">DeoR-like transcriptional repressor C-terminal sensor domain-containing protein</fullName>
    </recommendedName>
</protein>
<evidence type="ECO:0000313" key="2">
    <source>
        <dbReference type="EMBL" id="RJP64068.1"/>
    </source>
</evidence>
<name>A0A419EMZ8_9BACT</name>
<dbReference type="SMART" id="SM01134">
    <property type="entry name" value="DeoRC"/>
    <property type="match status" value="1"/>
</dbReference>
<evidence type="ECO:0000259" key="1">
    <source>
        <dbReference type="Pfam" id="PF00455"/>
    </source>
</evidence>
<dbReference type="EMBL" id="QZKI01000143">
    <property type="protein sequence ID" value="RJP64068.1"/>
    <property type="molecule type" value="Genomic_DNA"/>
</dbReference>
<dbReference type="AlphaFoldDB" id="A0A419EMZ8"/>
<gene>
    <name evidence="2" type="ORF">C4532_19785</name>
</gene>
<dbReference type="SUPFAM" id="SSF100950">
    <property type="entry name" value="NagB/RpiA/CoA transferase-like"/>
    <property type="match status" value="1"/>
</dbReference>
<sequence length="398" mass="43926">MGENMNEIRAFFSCSFSEKDEFLIDYFKSIARSAGLSPIIADRPSPSPVPVKVRSEIMKSSCLVAIVTPSSLAGSMTSSWISSEVGMAYALALPILAFVEEGIEDLGMIPSITEYIRFNRERLQEVTDKAVTFCESARSIATKKLLEVVSSGSASEKSIEEYGDFYDSRLYTNYEAKMRIARLVLEKFVLPEIHGILLDSGSLTLVIADQLIESGLRIPVVTNNLAIAGRLREAIHYPVTILPGELDTRTQGVGGDLTVNAVLPYLRAQTKPWVELALLAANAIDPDAGLSADSPLFSEFRATILRHAPRVVIVLQGEKFLKAVNQPVMQVKEWRSILSRRRTERSLYVVCHEPACDYGCGSYARYGRCCDEMKALLPEGHLFQIRPKLEDHLTGAAG</sequence>
<dbReference type="InterPro" id="IPR014036">
    <property type="entry name" value="DeoR-like_C"/>
</dbReference>
<organism evidence="2 3">
    <name type="scientific">Candidatus Abyssobacteria bacterium SURF_17</name>
    <dbReference type="NCBI Taxonomy" id="2093361"/>
    <lineage>
        <taxon>Bacteria</taxon>
        <taxon>Pseudomonadati</taxon>
        <taxon>Candidatus Hydrogenedentota</taxon>
        <taxon>Candidatus Abyssobacteria</taxon>
    </lineage>
</organism>
<dbReference type="InterPro" id="IPR037171">
    <property type="entry name" value="NagB/RpiA_transferase-like"/>
</dbReference>
<dbReference type="Proteomes" id="UP000285961">
    <property type="component" value="Unassembled WGS sequence"/>
</dbReference>
<proteinExistence type="predicted"/>
<evidence type="ECO:0000313" key="3">
    <source>
        <dbReference type="Proteomes" id="UP000285961"/>
    </source>
</evidence>
<comment type="caution">
    <text evidence="2">The sequence shown here is derived from an EMBL/GenBank/DDBJ whole genome shotgun (WGS) entry which is preliminary data.</text>
</comment>
<reference evidence="2 3" key="1">
    <citation type="journal article" date="2017" name="ISME J.">
        <title>Energy and carbon metabolisms in a deep terrestrial subsurface fluid microbial community.</title>
        <authorList>
            <person name="Momper L."/>
            <person name="Jungbluth S.P."/>
            <person name="Lee M.D."/>
            <person name="Amend J.P."/>
        </authorList>
    </citation>
    <scope>NUCLEOTIDE SEQUENCE [LARGE SCALE GENOMIC DNA]</scope>
    <source>
        <strain evidence="2">SURF_17</strain>
    </source>
</reference>
<accession>A0A419EMZ8</accession>
<feature type="domain" description="DeoR-like transcriptional repressor C-terminal sensor" evidence="1">
    <location>
        <begin position="173"/>
        <end position="323"/>
    </location>
</feature>